<feature type="transmembrane region" description="Helical" evidence="2">
    <location>
        <begin position="6"/>
        <end position="31"/>
    </location>
</feature>
<comment type="caution">
    <text evidence="3">The sequence shown here is derived from an EMBL/GenBank/DDBJ whole genome shotgun (WGS) entry which is preliminary data.</text>
</comment>
<dbReference type="PANTHER" id="PTHR37312">
    <property type="entry name" value="MEMBRANE-BOUND ACYLTRANSFERASE YKRP-RELATED"/>
    <property type="match status" value="1"/>
</dbReference>
<feature type="transmembrane region" description="Helical" evidence="2">
    <location>
        <begin position="38"/>
        <end position="57"/>
    </location>
</feature>
<keyword evidence="2" id="KW-1133">Transmembrane helix</keyword>
<evidence type="ECO:0000256" key="2">
    <source>
        <dbReference type="SAM" id="Phobius"/>
    </source>
</evidence>
<feature type="non-terminal residue" evidence="3">
    <location>
        <position position="1"/>
    </location>
</feature>
<accession>A0ABU2K0T5</accession>
<dbReference type="InterPro" id="IPR052734">
    <property type="entry name" value="Nod_factor_acetyltransferase"/>
</dbReference>
<dbReference type="Proteomes" id="UP001183410">
    <property type="component" value="Unassembled WGS sequence"/>
</dbReference>
<dbReference type="PANTHER" id="PTHR37312:SF1">
    <property type="entry name" value="MEMBRANE-BOUND ACYLTRANSFERASE YKRP-RELATED"/>
    <property type="match status" value="1"/>
</dbReference>
<keyword evidence="4" id="KW-1185">Reference proteome</keyword>
<organism evidence="3 4">
    <name type="scientific">Streptomyces chisholmiae</name>
    <dbReference type="NCBI Taxonomy" id="3075540"/>
    <lineage>
        <taxon>Bacteria</taxon>
        <taxon>Bacillati</taxon>
        <taxon>Actinomycetota</taxon>
        <taxon>Actinomycetes</taxon>
        <taxon>Kitasatosporales</taxon>
        <taxon>Streptomycetaceae</taxon>
        <taxon>Streptomyces</taxon>
    </lineage>
</organism>
<gene>
    <name evidence="3" type="ORF">RM844_31815</name>
</gene>
<evidence type="ECO:0000313" key="3">
    <source>
        <dbReference type="EMBL" id="MDT0270866.1"/>
    </source>
</evidence>
<sequence>QELGEPWWVGALMTLALFGCSVVLTACFLALVPGRHSWMTTLSAGTLYGYLLHGFLIRGSVEWGWYDPEVMQNAWTGLLVSTVVAAVGISLLCAPPVQKLLRPVVEPKLRWFFRRDDPPKPAAGAGAAEAAPTPRA</sequence>
<keyword evidence="2" id="KW-0472">Membrane</keyword>
<name>A0ABU2K0T5_9ACTN</name>
<feature type="transmembrane region" description="Helical" evidence="2">
    <location>
        <begin position="77"/>
        <end position="94"/>
    </location>
</feature>
<evidence type="ECO:0000256" key="1">
    <source>
        <dbReference type="SAM" id="MobiDB-lite"/>
    </source>
</evidence>
<keyword evidence="2" id="KW-0812">Transmembrane</keyword>
<evidence type="ECO:0008006" key="5">
    <source>
        <dbReference type="Google" id="ProtNLM"/>
    </source>
</evidence>
<evidence type="ECO:0000313" key="4">
    <source>
        <dbReference type="Proteomes" id="UP001183410"/>
    </source>
</evidence>
<feature type="compositionally biased region" description="Low complexity" evidence="1">
    <location>
        <begin position="122"/>
        <end position="136"/>
    </location>
</feature>
<feature type="region of interest" description="Disordered" evidence="1">
    <location>
        <begin position="116"/>
        <end position="136"/>
    </location>
</feature>
<protein>
    <recommendedName>
        <fullName evidence="5">Acyltransferase</fullName>
    </recommendedName>
</protein>
<dbReference type="EMBL" id="JAVREO010000041">
    <property type="protein sequence ID" value="MDT0270866.1"/>
    <property type="molecule type" value="Genomic_DNA"/>
</dbReference>
<reference evidence="4" key="1">
    <citation type="submission" date="2023-07" db="EMBL/GenBank/DDBJ databases">
        <title>30 novel species of actinomycetes from the DSMZ collection.</title>
        <authorList>
            <person name="Nouioui I."/>
        </authorList>
    </citation>
    <scope>NUCLEOTIDE SEQUENCE [LARGE SCALE GENOMIC DNA]</scope>
    <source>
        <strain evidence="4">DSM 44915</strain>
    </source>
</reference>
<proteinExistence type="predicted"/>